<keyword evidence="2" id="KW-1185">Reference proteome</keyword>
<dbReference type="RefSeq" id="WP_380077534.1">
    <property type="nucleotide sequence ID" value="NZ_JBHRZF010000116.1"/>
</dbReference>
<name>A0ABV8A6G4_9DEIO</name>
<accession>A0ABV8A6G4</accession>
<evidence type="ECO:0000313" key="1">
    <source>
        <dbReference type="EMBL" id="MFC3861034.1"/>
    </source>
</evidence>
<comment type="caution">
    <text evidence="1">The sequence shown here is derived from an EMBL/GenBank/DDBJ whole genome shotgun (WGS) entry which is preliminary data.</text>
</comment>
<proteinExistence type="predicted"/>
<dbReference type="EMBL" id="JBHRZF010000116">
    <property type="protein sequence ID" value="MFC3861034.1"/>
    <property type="molecule type" value="Genomic_DNA"/>
</dbReference>
<protein>
    <submittedName>
        <fullName evidence="1">Uncharacterized protein</fullName>
    </submittedName>
</protein>
<evidence type="ECO:0000313" key="2">
    <source>
        <dbReference type="Proteomes" id="UP001595748"/>
    </source>
</evidence>
<sequence length="44" mass="4794">MVELQLKAVSVRGISGETEGMKEELALDRDRKMLAGVVAGQITY</sequence>
<gene>
    <name evidence="1" type="ORF">ACFOPQ_09705</name>
</gene>
<reference evidence="2" key="1">
    <citation type="journal article" date="2019" name="Int. J. Syst. Evol. Microbiol.">
        <title>The Global Catalogue of Microorganisms (GCM) 10K type strain sequencing project: providing services to taxonomists for standard genome sequencing and annotation.</title>
        <authorList>
            <consortium name="The Broad Institute Genomics Platform"/>
            <consortium name="The Broad Institute Genome Sequencing Center for Infectious Disease"/>
            <person name="Wu L."/>
            <person name="Ma J."/>
        </authorList>
    </citation>
    <scope>NUCLEOTIDE SEQUENCE [LARGE SCALE GENOMIC DNA]</scope>
    <source>
        <strain evidence="2">CCTCC AB 2013263</strain>
    </source>
</reference>
<organism evidence="1 2">
    <name type="scientific">Deinococcus antarcticus</name>
    <dbReference type="NCBI Taxonomy" id="1298767"/>
    <lineage>
        <taxon>Bacteria</taxon>
        <taxon>Thermotogati</taxon>
        <taxon>Deinococcota</taxon>
        <taxon>Deinococci</taxon>
        <taxon>Deinococcales</taxon>
        <taxon>Deinococcaceae</taxon>
        <taxon>Deinococcus</taxon>
    </lineage>
</organism>
<dbReference type="Proteomes" id="UP001595748">
    <property type="component" value="Unassembled WGS sequence"/>
</dbReference>